<proteinExistence type="predicted"/>
<dbReference type="STRING" id="1122152.GCA_000425905_01318"/>
<evidence type="ECO:0000313" key="2">
    <source>
        <dbReference type="Proteomes" id="UP000051931"/>
    </source>
</evidence>
<dbReference type="PATRIC" id="fig|1122152.4.peg.413"/>
<gene>
    <name evidence="1" type="ORF">FC23_GL000407</name>
</gene>
<dbReference type="SUPFAM" id="SSF88659">
    <property type="entry name" value="Sigma3 and sigma4 domains of RNA polymerase sigma factors"/>
    <property type="match status" value="1"/>
</dbReference>
<keyword evidence="2" id="KW-1185">Reference proteome</keyword>
<protein>
    <recommendedName>
        <fullName evidence="3">Sigma-70 family RNA polymerase sigma factor</fullName>
    </recommendedName>
</protein>
<evidence type="ECO:0008006" key="3">
    <source>
        <dbReference type="Google" id="ProtNLM"/>
    </source>
</evidence>
<dbReference type="Proteomes" id="UP000051931">
    <property type="component" value="Unassembled WGS sequence"/>
</dbReference>
<dbReference type="OrthoDB" id="2248780at2"/>
<name>A0A0R1RYG9_9LACO</name>
<sequence length="165" mass="19325">MQMNPEYLLTAWQDRKLVFGALKKAHVPLNYSAYEDLVHDGIIIYAQTMEENRDKAPEKQRSLAFGRVLWHTIDHLRRNQAGSGLFMPLAAGMDEVANPFERSIQMLIFEELLPQLTPLERIIFKEHLLEKVSLKDLAVKHRVNLRTLRRRKRDLLNKLRVKLAD</sequence>
<accession>A0A0R1RYG9</accession>
<dbReference type="AlphaFoldDB" id="A0A0R1RYG9"/>
<organism evidence="1 2">
    <name type="scientific">Lactobacillus psittaci DSM 15354</name>
    <dbReference type="NCBI Taxonomy" id="1122152"/>
    <lineage>
        <taxon>Bacteria</taxon>
        <taxon>Bacillati</taxon>
        <taxon>Bacillota</taxon>
        <taxon>Bacilli</taxon>
        <taxon>Lactobacillales</taxon>
        <taxon>Lactobacillaceae</taxon>
        <taxon>Lactobacillus</taxon>
    </lineage>
</organism>
<evidence type="ECO:0000313" key="1">
    <source>
        <dbReference type="EMBL" id="KRL62031.1"/>
    </source>
</evidence>
<reference evidence="1 2" key="1">
    <citation type="journal article" date="2015" name="Genome Announc.">
        <title>Expanding the biotechnology potential of lactobacilli through comparative genomics of 213 strains and associated genera.</title>
        <authorList>
            <person name="Sun Z."/>
            <person name="Harris H.M."/>
            <person name="McCann A."/>
            <person name="Guo C."/>
            <person name="Argimon S."/>
            <person name="Zhang W."/>
            <person name="Yang X."/>
            <person name="Jeffery I.B."/>
            <person name="Cooney J.C."/>
            <person name="Kagawa T.F."/>
            <person name="Liu W."/>
            <person name="Song Y."/>
            <person name="Salvetti E."/>
            <person name="Wrobel A."/>
            <person name="Rasinkangas P."/>
            <person name="Parkhill J."/>
            <person name="Rea M.C."/>
            <person name="O'Sullivan O."/>
            <person name="Ritari J."/>
            <person name="Douillard F.P."/>
            <person name="Paul Ross R."/>
            <person name="Yang R."/>
            <person name="Briner A.E."/>
            <person name="Felis G.E."/>
            <person name="de Vos W.M."/>
            <person name="Barrangou R."/>
            <person name="Klaenhammer T.R."/>
            <person name="Caufield P.W."/>
            <person name="Cui Y."/>
            <person name="Zhang H."/>
            <person name="O'Toole P.W."/>
        </authorList>
    </citation>
    <scope>NUCLEOTIDE SEQUENCE [LARGE SCALE GENOMIC DNA]</scope>
    <source>
        <strain evidence="1 2">DSM 15354</strain>
    </source>
</reference>
<dbReference type="InterPro" id="IPR013324">
    <property type="entry name" value="RNA_pol_sigma_r3/r4-like"/>
</dbReference>
<dbReference type="RefSeq" id="WP_027825264.1">
    <property type="nucleotide sequence ID" value="NZ_AUEI01000013.1"/>
</dbReference>
<comment type="caution">
    <text evidence="1">The sequence shown here is derived from an EMBL/GenBank/DDBJ whole genome shotgun (WGS) entry which is preliminary data.</text>
</comment>
<dbReference type="EMBL" id="AZFB01000014">
    <property type="protein sequence ID" value="KRL62031.1"/>
    <property type="molecule type" value="Genomic_DNA"/>
</dbReference>
<dbReference type="eggNOG" id="COG1595">
    <property type="taxonomic scope" value="Bacteria"/>
</dbReference>